<evidence type="ECO:0000313" key="2">
    <source>
        <dbReference type="Proteomes" id="UP000003803"/>
    </source>
</evidence>
<dbReference type="AlphaFoldDB" id="B0P7W9"/>
<name>B0P7W9_9FIRM</name>
<reference evidence="1" key="2">
    <citation type="submission" date="2013-09" db="EMBL/GenBank/DDBJ databases">
        <title>Draft genome sequence of Anaerotruncus colihominis(DSM 17241).</title>
        <authorList>
            <person name="Sudarsanam P."/>
            <person name="Ley R."/>
            <person name="Guruge J."/>
            <person name="Turnbaugh P.J."/>
            <person name="Mahowald M."/>
            <person name="Liep D."/>
            <person name="Gordon J."/>
        </authorList>
    </citation>
    <scope>NUCLEOTIDE SEQUENCE</scope>
    <source>
        <strain evidence="1">DSM 17241</strain>
    </source>
</reference>
<reference evidence="1" key="1">
    <citation type="submission" date="2007-11" db="EMBL/GenBank/DDBJ databases">
        <authorList>
            <person name="Fulton L."/>
            <person name="Clifton S."/>
            <person name="Fulton B."/>
            <person name="Xu J."/>
            <person name="Minx P."/>
            <person name="Pepin K.H."/>
            <person name="Johnson M."/>
            <person name="Thiruvilangam P."/>
            <person name="Bhonagiri V."/>
            <person name="Nash W.E."/>
            <person name="Mardis E.R."/>
            <person name="Wilson R.K."/>
        </authorList>
    </citation>
    <scope>NUCLEOTIDE SEQUENCE [LARGE SCALE GENOMIC DNA]</scope>
    <source>
        <strain evidence="1">DSM 17241</strain>
    </source>
</reference>
<gene>
    <name evidence="1" type="ORF">ANACOL_00858</name>
</gene>
<organism evidence="1 2">
    <name type="scientific">Anaerotruncus colihominis DSM 17241</name>
    <dbReference type="NCBI Taxonomy" id="445972"/>
    <lineage>
        <taxon>Bacteria</taxon>
        <taxon>Bacillati</taxon>
        <taxon>Bacillota</taxon>
        <taxon>Clostridia</taxon>
        <taxon>Eubacteriales</taxon>
        <taxon>Oscillospiraceae</taxon>
        <taxon>Anaerotruncus</taxon>
    </lineage>
</organism>
<dbReference type="HOGENOM" id="CLU_3021707_0_0_9"/>
<keyword evidence="2" id="KW-1185">Reference proteome</keyword>
<dbReference type="EMBL" id="ABGD02000006">
    <property type="protein sequence ID" value="EDS12622.1"/>
    <property type="molecule type" value="Genomic_DNA"/>
</dbReference>
<proteinExistence type="predicted"/>
<comment type="caution">
    <text evidence="1">The sequence shown here is derived from an EMBL/GenBank/DDBJ whole genome shotgun (WGS) entry which is preliminary data.</text>
</comment>
<dbReference type="Proteomes" id="UP000003803">
    <property type="component" value="Unassembled WGS sequence"/>
</dbReference>
<protein>
    <submittedName>
        <fullName evidence="1">Uncharacterized protein</fullName>
    </submittedName>
</protein>
<accession>B0P7W9</accession>
<sequence length="55" mass="6469">MQTARRNGFRRAFPVRGCGQSLLHIFRRRLFILKNPPIVICSRLFTGECYLEEAE</sequence>
<evidence type="ECO:0000313" key="1">
    <source>
        <dbReference type="EMBL" id="EDS12622.1"/>
    </source>
</evidence>